<dbReference type="SUPFAM" id="SSF46689">
    <property type="entry name" value="Homeodomain-like"/>
    <property type="match status" value="1"/>
</dbReference>
<reference evidence="3 6" key="1">
    <citation type="journal article" date="2017" name="Front. Microbiol.">
        <title>New Insights into the Diversity of the Genus Faecalibacterium.</title>
        <authorList>
            <person name="Benevides L."/>
            <person name="Burman S."/>
            <person name="Martin R."/>
            <person name="Robert V."/>
            <person name="Thomas M."/>
            <person name="Miquel S."/>
            <person name="Chain F."/>
            <person name="Sokol H."/>
            <person name="Bermudez-Humaran L.G."/>
            <person name="Morrison M."/>
            <person name="Langella P."/>
            <person name="Azevedo V.A."/>
            <person name="Chatel J.M."/>
            <person name="Soares S."/>
        </authorList>
    </citation>
    <scope>NUCLEOTIDE SEQUENCE [LARGE SCALE GENOMIC DNA]</scope>
    <source>
        <strain evidence="3 6">AHMP21</strain>
    </source>
</reference>
<dbReference type="Proteomes" id="UP000261079">
    <property type="component" value="Unassembled WGS sequence"/>
</dbReference>
<dbReference type="EMBL" id="WKQN01000002">
    <property type="protein sequence ID" value="MSC62238.1"/>
    <property type="molecule type" value="Genomic_DNA"/>
</dbReference>
<gene>
    <name evidence="3" type="ORF">CHR61_08135</name>
    <name evidence="1" type="ORF">CRH10_03825</name>
    <name evidence="5" type="ORF">DW905_01335</name>
    <name evidence="4" type="ORF">DWZ89_06210</name>
    <name evidence="2" type="ORF">GKD95_02495</name>
</gene>
<dbReference type="PANTHER" id="PTHR43479">
    <property type="entry name" value="ACREF/ENVCD OPERON REPRESSOR-RELATED"/>
    <property type="match status" value="1"/>
</dbReference>
<sequence length="178" mass="20068">MDIRIEKTDRAIEKAFMELRARQPLEKIRIKDLCTLAKVNKSTFYAHYEDIYELSSRLENKLIHVILDSVPNVGLTAAHTEQLTRELFHAFVQNQEAVNILFSGARQGIFANCIEKGLRDRLAAKDPTFAADPDRGILLSFCVQGCFYAFANNSGQMDVEHLVDLLAVIAKAAQSLNR</sequence>
<protein>
    <submittedName>
        <fullName evidence="1">TetR family transcriptional regulator</fullName>
    </submittedName>
    <submittedName>
        <fullName evidence="2">TetR/AcrR family transcriptional regulator</fullName>
    </submittedName>
</protein>
<accession>A0A2A7AIK0</accession>
<dbReference type="EMBL" id="QVEZ01000001">
    <property type="protein sequence ID" value="RGC07246.1"/>
    <property type="molecule type" value="Genomic_DNA"/>
</dbReference>
<name>A0A2A7AIK0_9FIRM</name>
<dbReference type="Gene3D" id="1.10.357.10">
    <property type="entry name" value="Tetracycline Repressor, domain 2"/>
    <property type="match status" value="1"/>
</dbReference>
<evidence type="ECO:0000313" key="9">
    <source>
        <dbReference type="Proteomes" id="UP000261140"/>
    </source>
</evidence>
<dbReference type="AlphaFoldDB" id="A0A2A7AIK0"/>
<dbReference type="InterPro" id="IPR009057">
    <property type="entry name" value="Homeodomain-like_sf"/>
</dbReference>
<dbReference type="Proteomes" id="UP000261140">
    <property type="component" value="Unassembled WGS sequence"/>
</dbReference>
<dbReference type="RefSeq" id="WP_097770970.1">
    <property type="nucleotide sequence ID" value="NZ_CABVEJ010000002.1"/>
</dbReference>
<organism evidence="2 10">
    <name type="scientific">Faecalibacterium prausnitzii</name>
    <dbReference type="NCBI Taxonomy" id="853"/>
    <lineage>
        <taxon>Bacteria</taxon>
        <taxon>Bacillati</taxon>
        <taxon>Bacillota</taxon>
        <taxon>Clostridia</taxon>
        <taxon>Eubacteriales</taxon>
        <taxon>Oscillospiraceae</taxon>
        <taxon>Faecalibacterium</taxon>
    </lineage>
</organism>
<dbReference type="InterPro" id="IPR050624">
    <property type="entry name" value="HTH-type_Tx_Regulator"/>
</dbReference>
<dbReference type="Proteomes" id="UP000461506">
    <property type="component" value="Unassembled WGS sequence"/>
</dbReference>
<evidence type="ECO:0000313" key="8">
    <source>
        <dbReference type="Proteomes" id="UP000261079"/>
    </source>
</evidence>
<evidence type="ECO:0000313" key="1">
    <source>
        <dbReference type="EMBL" id="ATL89498.1"/>
    </source>
</evidence>
<evidence type="ECO:0000313" key="5">
    <source>
        <dbReference type="EMBL" id="RGC07246.1"/>
    </source>
</evidence>
<evidence type="ECO:0000313" key="7">
    <source>
        <dbReference type="Proteomes" id="UP000223709"/>
    </source>
</evidence>
<dbReference type="PANTHER" id="PTHR43479:SF7">
    <property type="entry name" value="TETR-FAMILY TRANSCRIPTIONAL REGULATOR"/>
    <property type="match status" value="1"/>
</dbReference>
<reference evidence="1 7" key="2">
    <citation type="submission" date="2017-10" db="EMBL/GenBank/DDBJ databases">
        <title>Complete Genome Sequence of Faecalibacterium prausnitzii isolated from the gut of healthy adult Indian.</title>
        <authorList>
            <person name="Bag S."/>
            <person name="Ghosh T.S."/>
            <person name="Das B."/>
        </authorList>
    </citation>
    <scope>NUCLEOTIDE SEQUENCE [LARGE SCALE GENOMIC DNA]</scope>
    <source>
        <strain evidence="1 7">Indica</strain>
    </source>
</reference>
<reference evidence="2 10" key="4">
    <citation type="journal article" date="2019" name="Nat. Med.">
        <title>A library of human gut bacterial isolates paired with longitudinal multiomics data enables mechanistic microbiome research.</title>
        <authorList>
            <person name="Poyet M."/>
            <person name="Groussin M."/>
            <person name="Gibbons S.M."/>
            <person name="Avila-Pacheco J."/>
            <person name="Jiang X."/>
            <person name="Kearney S.M."/>
            <person name="Perrotta A.R."/>
            <person name="Berdy B."/>
            <person name="Zhao S."/>
            <person name="Lieberman T.D."/>
            <person name="Swanson P.K."/>
            <person name="Smith M."/>
            <person name="Roesemann S."/>
            <person name="Alexander J.E."/>
            <person name="Rich S.A."/>
            <person name="Livny J."/>
            <person name="Vlamakis H."/>
            <person name="Clish C."/>
            <person name="Bullock K."/>
            <person name="Deik A."/>
            <person name="Scott J."/>
            <person name="Pierce K.A."/>
            <person name="Xavier R.J."/>
            <person name="Alm E.J."/>
        </authorList>
    </citation>
    <scope>NUCLEOTIDE SEQUENCE [LARGE SCALE GENOMIC DNA]</scope>
    <source>
        <strain evidence="2 10">BIOML-A1</strain>
    </source>
</reference>
<dbReference type="EMBL" id="QVEQ01000003">
    <property type="protein sequence ID" value="RGB72075.1"/>
    <property type="molecule type" value="Genomic_DNA"/>
</dbReference>
<evidence type="ECO:0000313" key="6">
    <source>
        <dbReference type="Proteomes" id="UP000220438"/>
    </source>
</evidence>
<dbReference type="EMBL" id="NOUW01000021">
    <property type="protein sequence ID" value="PDX89330.1"/>
    <property type="molecule type" value="Genomic_DNA"/>
</dbReference>
<dbReference type="EMBL" id="CP023819">
    <property type="protein sequence ID" value="ATL89498.1"/>
    <property type="molecule type" value="Genomic_DNA"/>
</dbReference>
<proteinExistence type="predicted"/>
<dbReference type="Proteomes" id="UP000223709">
    <property type="component" value="Chromosome"/>
</dbReference>
<evidence type="ECO:0000313" key="3">
    <source>
        <dbReference type="EMBL" id="PDX89330.1"/>
    </source>
</evidence>
<dbReference type="Proteomes" id="UP000220438">
    <property type="component" value="Unassembled WGS sequence"/>
</dbReference>
<evidence type="ECO:0000313" key="2">
    <source>
        <dbReference type="EMBL" id="MSC62238.1"/>
    </source>
</evidence>
<evidence type="ECO:0000313" key="4">
    <source>
        <dbReference type="EMBL" id="RGB72075.1"/>
    </source>
</evidence>
<evidence type="ECO:0000313" key="10">
    <source>
        <dbReference type="Proteomes" id="UP000461506"/>
    </source>
</evidence>
<reference evidence="8 9" key="3">
    <citation type="submission" date="2018-08" db="EMBL/GenBank/DDBJ databases">
        <title>A genome reference for cultivated species of the human gut microbiota.</title>
        <authorList>
            <person name="Zou Y."/>
            <person name="Xue W."/>
            <person name="Luo G."/>
        </authorList>
    </citation>
    <scope>NUCLEOTIDE SEQUENCE [LARGE SCALE GENOMIC DNA]</scope>
    <source>
        <strain evidence="4 9">AF36-11AT</strain>
        <strain evidence="5 8">AM42-11AC</strain>
    </source>
</reference>